<feature type="compositionally biased region" description="Low complexity" evidence="1">
    <location>
        <begin position="370"/>
        <end position="379"/>
    </location>
</feature>
<dbReference type="EMBL" id="AXCN02002230">
    <property type="status" value="NOT_ANNOTATED_CDS"/>
    <property type="molecule type" value="Genomic_DNA"/>
</dbReference>
<dbReference type="Proteomes" id="UP000075886">
    <property type="component" value="Unassembled WGS sequence"/>
</dbReference>
<feature type="compositionally biased region" description="Basic and acidic residues" evidence="1">
    <location>
        <begin position="325"/>
        <end position="352"/>
    </location>
</feature>
<feature type="region of interest" description="Disordered" evidence="1">
    <location>
        <begin position="321"/>
        <end position="389"/>
    </location>
</feature>
<dbReference type="VEuPathDB" id="VectorBase:AFAF002893"/>
<reference evidence="2" key="2">
    <citation type="submission" date="2020-05" db="UniProtKB">
        <authorList>
            <consortium name="EnsemblMetazoa"/>
        </authorList>
    </citation>
    <scope>IDENTIFICATION</scope>
    <source>
        <strain evidence="2">FAR1</strain>
    </source>
</reference>
<evidence type="ECO:0008006" key="4">
    <source>
        <dbReference type="Google" id="ProtNLM"/>
    </source>
</evidence>
<organism evidence="2 3">
    <name type="scientific">Anopheles farauti</name>
    <dbReference type="NCBI Taxonomy" id="69004"/>
    <lineage>
        <taxon>Eukaryota</taxon>
        <taxon>Metazoa</taxon>
        <taxon>Ecdysozoa</taxon>
        <taxon>Arthropoda</taxon>
        <taxon>Hexapoda</taxon>
        <taxon>Insecta</taxon>
        <taxon>Pterygota</taxon>
        <taxon>Neoptera</taxon>
        <taxon>Endopterygota</taxon>
        <taxon>Diptera</taxon>
        <taxon>Nematocera</taxon>
        <taxon>Culicoidea</taxon>
        <taxon>Culicidae</taxon>
        <taxon>Anophelinae</taxon>
        <taxon>Anopheles</taxon>
    </lineage>
</organism>
<evidence type="ECO:0000313" key="3">
    <source>
        <dbReference type="Proteomes" id="UP000075886"/>
    </source>
</evidence>
<feature type="compositionally biased region" description="Acidic residues" evidence="1">
    <location>
        <begin position="353"/>
        <end position="363"/>
    </location>
</feature>
<protein>
    <recommendedName>
        <fullName evidence="4">Farnesoic acid O-methyl transferase domain-containing protein</fullName>
    </recommendedName>
</protein>
<evidence type="ECO:0000256" key="1">
    <source>
        <dbReference type="SAM" id="MobiDB-lite"/>
    </source>
</evidence>
<dbReference type="AlphaFoldDB" id="A0A182Q4G7"/>
<name>A0A182Q4G7_9DIPT</name>
<evidence type="ECO:0000313" key="2">
    <source>
        <dbReference type="EnsemblMetazoa" id="AFAF002893-PA"/>
    </source>
</evidence>
<proteinExistence type="predicted"/>
<reference evidence="3" key="1">
    <citation type="submission" date="2014-01" db="EMBL/GenBank/DDBJ databases">
        <title>The Genome Sequence of Anopheles farauti FAR1 (V2).</title>
        <authorList>
            <consortium name="The Broad Institute Genomics Platform"/>
            <person name="Neafsey D.E."/>
            <person name="Besansky N."/>
            <person name="Howell P."/>
            <person name="Walton C."/>
            <person name="Young S.K."/>
            <person name="Zeng Q."/>
            <person name="Gargeya S."/>
            <person name="Fitzgerald M."/>
            <person name="Haas B."/>
            <person name="Abouelleil A."/>
            <person name="Allen A.W."/>
            <person name="Alvarado L."/>
            <person name="Arachchi H.M."/>
            <person name="Berlin A.M."/>
            <person name="Chapman S.B."/>
            <person name="Gainer-Dewar J."/>
            <person name="Goldberg J."/>
            <person name="Griggs A."/>
            <person name="Gujja S."/>
            <person name="Hansen M."/>
            <person name="Howarth C."/>
            <person name="Imamovic A."/>
            <person name="Ireland A."/>
            <person name="Larimer J."/>
            <person name="McCowan C."/>
            <person name="Murphy C."/>
            <person name="Pearson M."/>
            <person name="Poon T.W."/>
            <person name="Priest M."/>
            <person name="Roberts A."/>
            <person name="Saif S."/>
            <person name="Shea T."/>
            <person name="Sisk P."/>
            <person name="Sykes S."/>
            <person name="Wortman J."/>
            <person name="Nusbaum C."/>
            <person name="Birren B."/>
        </authorList>
    </citation>
    <scope>NUCLEOTIDE SEQUENCE [LARGE SCALE GENOMIC DNA]</scope>
    <source>
        <strain evidence="3">FAR1</strain>
    </source>
</reference>
<keyword evidence="3" id="KW-1185">Reference proteome</keyword>
<accession>A0A182Q4G7</accession>
<sequence>MFPVKYVHCSTHCVQLTYSGNCTRYRNTSFFFESGGMKKRTSRVPARYSGYRSKHSCVASARGLLFGQRYSSNRPIWFAVSSISTSTSWPATYRRDTMPFPYSPPASCGRGSSVSEARMALRVLFGALCLGAQAFQSLHGASGGIDESGALSAVGENCEHHTTTTSQFEEYFDIDRIGNNRSDQNVVDLTLFVQVHNMQEELAILLSASNRSRQHPDYGRTYEVRISNVYTVIYKETLRMSAHHSHNFNFFPGEQFRLRIQITRAGHITVSIPGLQKSLILTVHDERPPIEVSYISFGSRMNAYPVTFYFHCVAAGAAAEPPGELDSHIDTSVEHGSEDHQEEDSLRQHTGDDDRDDLDAEDGGDGRSGGRQSQESAGENQGANQQPTHCPVCPKPEKCEVIVKACSDTSKDLLMQASGTDSEKQKYFFYFNVYLSSKGEKGGPTKLPTTDTVNQIA</sequence>
<dbReference type="EnsemblMetazoa" id="AFAF002893-RA">
    <property type="protein sequence ID" value="AFAF002893-PA"/>
    <property type="gene ID" value="AFAF002893"/>
</dbReference>